<feature type="transmembrane region" description="Helical" evidence="1">
    <location>
        <begin position="90"/>
        <end position="113"/>
    </location>
</feature>
<dbReference type="EMBL" id="CP002590">
    <property type="protein sequence ID" value="AEA13484.1"/>
    <property type="molecule type" value="Genomic_DNA"/>
</dbReference>
<organism evidence="2 3">
    <name type="scientific">Thermoproteus uzoniensis (strain 768-20)</name>
    <dbReference type="NCBI Taxonomy" id="999630"/>
    <lineage>
        <taxon>Archaea</taxon>
        <taxon>Thermoproteota</taxon>
        <taxon>Thermoprotei</taxon>
        <taxon>Thermoproteales</taxon>
        <taxon>Thermoproteaceae</taxon>
        <taxon>Thermoproteus</taxon>
    </lineage>
</organism>
<dbReference type="RefSeq" id="WP_013680819.1">
    <property type="nucleotide sequence ID" value="NC_015315.1"/>
</dbReference>
<name>F2L4Y0_THEU7</name>
<dbReference type="eggNOG" id="arCOG05532">
    <property type="taxonomic scope" value="Archaea"/>
</dbReference>
<gene>
    <name evidence="2" type="ordered locus">TUZN_2026</name>
</gene>
<dbReference type="GeneID" id="10361537"/>
<evidence type="ECO:0000256" key="1">
    <source>
        <dbReference type="SAM" id="Phobius"/>
    </source>
</evidence>
<feature type="transmembrane region" description="Helical" evidence="1">
    <location>
        <begin position="133"/>
        <end position="151"/>
    </location>
</feature>
<proteinExistence type="predicted"/>
<accession>F2L4Y0</accession>
<dbReference type="KEGG" id="tuz:TUZN_2026"/>
<feature type="transmembrane region" description="Helical" evidence="1">
    <location>
        <begin position="56"/>
        <end position="81"/>
    </location>
</feature>
<dbReference type="OrthoDB" id="28678at2157"/>
<sequence>MNRRTAYGLALGILSVAVALAVAWMPIGPLLSDEPLPAPPNLLIINGIIQPGNGFLWYYLWKATVTLVIVFFAALIASFFVEAGPGVRSFFAVISFAIAALHYANLLAMTNSIKIYPLFYIINININGNLINQYYLDIGQLFIIYGVYNILRLFKK</sequence>
<keyword evidence="1" id="KW-0472">Membrane</keyword>
<dbReference type="HOGENOM" id="CLU_1691600_0_0_2"/>
<keyword evidence="3" id="KW-1185">Reference proteome</keyword>
<dbReference type="Proteomes" id="UP000008138">
    <property type="component" value="Chromosome"/>
</dbReference>
<reference evidence="2 3" key="1">
    <citation type="journal article" date="2011" name="J. Bacteriol.">
        <title>Complete genome sequence of the thermoacidophilic crenarchaeon Thermoproteus uzoniensis 768-20.</title>
        <authorList>
            <person name="Mardanov A.V."/>
            <person name="Gumerov V.M."/>
            <person name="Beletsky A.V."/>
            <person name="Prokofeva M.I."/>
            <person name="Bonch-Osmolovskaya E.A."/>
            <person name="Ravin N.V."/>
            <person name="Skryabin K.G."/>
        </authorList>
    </citation>
    <scope>NUCLEOTIDE SEQUENCE [LARGE SCALE GENOMIC DNA]</scope>
    <source>
        <strain evidence="2 3">768-20</strain>
    </source>
</reference>
<evidence type="ECO:0000313" key="3">
    <source>
        <dbReference type="Proteomes" id="UP000008138"/>
    </source>
</evidence>
<protein>
    <submittedName>
        <fullName evidence="2">Uncharacterized protein</fullName>
    </submittedName>
</protein>
<evidence type="ECO:0000313" key="2">
    <source>
        <dbReference type="EMBL" id="AEA13484.1"/>
    </source>
</evidence>
<dbReference type="STRING" id="999630.TUZN_2026"/>
<keyword evidence="1" id="KW-0812">Transmembrane</keyword>
<dbReference type="AlphaFoldDB" id="F2L4Y0"/>
<keyword evidence="1" id="KW-1133">Transmembrane helix</keyword>
<reference key="2">
    <citation type="submission" date="2011-03" db="EMBL/GenBank/DDBJ databases">
        <title>Complete genome sequence of the thermoacidophilic crenarchaeon Thermoproteus uzoniensis 768-20.</title>
        <authorList>
            <person name="Mardanov A.V."/>
            <person name="Gumerov V.M."/>
            <person name="Beletsky A.V."/>
            <person name="Prokofeva M.I."/>
            <person name="Bonch-Osmolovskaya E.A."/>
            <person name="Ravin N.V."/>
            <person name="Skryabin K.G."/>
        </authorList>
    </citation>
    <scope>NUCLEOTIDE SEQUENCE</scope>
    <source>
        <strain>768-20</strain>
    </source>
</reference>